<dbReference type="OrthoDB" id="9796019at2"/>
<evidence type="ECO:0000313" key="8">
    <source>
        <dbReference type="Proteomes" id="UP000481339"/>
    </source>
</evidence>
<comment type="caution">
    <text evidence="7">The sequence shown here is derived from an EMBL/GenBank/DDBJ whole genome shotgun (WGS) entry which is preliminary data.</text>
</comment>
<dbReference type="PANTHER" id="PTHR30055">
    <property type="entry name" value="HTH-TYPE TRANSCRIPTIONAL REGULATOR RUTR"/>
    <property type="match status" value="1"/>
</dbReference>
<evidence type="ECO:0000313" key="7">
    <source>
        <dbReference type="EMBL" id="KAB1631655.1"/>
    </source>
</evidence>
<reference evidence="7 8" key="1">
    <citation type="submission" date="2019-09" db="EMBL/GenBank/DDBJ databases">
        <title>Phylogeny of genus Pseudoclavibacter and closely related genus.</title>
        <authorList>
            <person name="Li Y."/>
        </authorList>
    </citation>
    <scope>NUCLEOTIDE SEQUENCE [LARGE SCALE GENOMIC DNA]</scope>
    <source>
        <strain evidence="7 8">JCM 16921</strain>
    </source>
</reference>
<dbReference type="PANTHER" id="PTHR30055:SF148">
    <property type="entry name" value="TETR-FAMILY TRANSCRIPTIONAL REGULATOR"/>
    <property type="match status" value="1"/>
</dbReference>
<evidence type="ECO:0000256" key="3">
    <source>
        <dbReference type="ARBA" id="ARBA00023163"/>
    </source>
</evidence>
<keyword evidence="1" id="KW-0805">Transcription regulation</keyword>
<dbReference type="EMBL" id="WBKA01000005">
    <property type="protein sequence ID" value="KAB1631655.1"/>
    <property type="molecule type" value="Genomic_DNA"/>
</dbReference>
<feature type="compositionally biased region" description="Low complexity" evidence="5">
    <location>
        <begin position="1"/>
        <end position="12"/>
    </location>
</feature>
<dbReference type="InterPro" id="IPR011075">
    <property type="entry name" value="TetR_C"/>
</dbReference>
<evidence type="ECO:0000256" key="1">
    <source>
        <dbReference type="ARBA" id="ARBA00023015"/>
    </source>
</evidence>
<feature type="compositionally biased region" description="Basic residues" evidence="5">
    <location>
        <begin position="31"/>
        <end position="44"/>
    </location>
</feature>
<protein>
    <recommendedName>
        <fullName evidence="6">HTH tetR-type domain-containing protein</fullName>
    </recommendedName>
</protein>
<dbReference type="InterPro" id="IPR036271">
    <property type="entry name" value="Tet_transcr_reg_TetR-rel_C_sf"/>
</dbReference>
<keyword evidence="3" id="KW-0804">Transcription</keyword>
<feature type="compositionally biased region" description="Polar residues" evidence="5">
    <location>
        <begin position="45"/>
        <end position="57"/>
    </location>
</feature>
<dbReference type="Gene3D" id="1.10.10.60">
    <property type="entry name" value="Homeodomain-like"/>
    <property type="match status" value="1"/>
</dbReference>
<dbReference type="GO" id="GO:0003700">
    <property type="term" value="F:DNA-binding transcription factor activity"/>
    <property type="evidence" value="ECO:0007669"/>
    <property type="project" value="TreeGrafter"/>
</dbReference>
<dbReference type="PROSITE" id="PS50977">
    <property type="entry name" value="HTH_TETR_2"/>
    <property type="match status" value="1"/>
</dbReference>
<keyword evidence="2 4" id="KW-0238">DNA-binding</keyword>
<dbReference type="SUPFAM" id="SSF46689">
    <property type="entry name" value="Homeodomain-like"/>
    <property type="match status" value="1"/>
</dbReference>
<dbReference type="GO" id="GO:0000976">
    <property type="term" value="F:transcription cis-regulatory region binding"/>
    <property type="evidence" value="ECO:0007669"/>
    <property type="project" value="TreeGrafter"/>
</dbReference>
<accession>A0A7C8FJW1</accession>
<dbReference type="SUPFAM" id="SSF48498">
    <property type="entry name" value="Tetracyclin repressor-like, C-terminal domain"/>
    <property type="match status" value="1"/>
</dbReference>
<organism evidence="7 8">
    <name type="scientific">Pseudoclavibacter caeni</name>
    <dbReference type="NCBI Taxonomy" id="908846"/>
    <lineage>
        <taxon>Bacteria</taxon>
        <taxon>Bacillati</taxon>
        <taxon>Actinomycetota</taxon>
        <taxon>Actinomycetes</taxon>
        <taxon>Micrococcales</taxon>
        <taxon>Microbacteriaceae</taxon>
        <taxon>Pseudoclavibacter</taxon>
    </lineage>
</organism>
<feature type="DNA-binding region" description="H-T-H motif" evidence="4">
    <location>
        <begin position="101"/>
        <end position="120"/>
    </location>
</feature>
<gene>
    <name evidence="7" type="ORF">F8O02_06830</name>
</gene>
<dbReference type="Proteomes" id="UP000481339">
    <property type="component" value="Unassembled WGS sequence"/>
</dbReference>
<dbReference type="InterPro" id="IPR009057">
    <property type="entry name" value="Homeodomain-like_sf"/>
</dbReference>
<evidence type="ECO:0000256" key="4">
    <source>
        <dbReference type="PROSITE-ProRule" id="PRU00335"/>
    </source>
</evidence>
<evidence type="ECO:0000256" key="5">
    <source>
        <dbReference type="SAM" id="MobiDB-lite"/>
    </source>
</evidence>
<feature type="region of interest" description="Disordered" evidence="5">
    <location>
        <begin position="1"/>
        <end position="77"/>
    </location>
</feature>
<keyword evidence="8" id="KW-1185">Reference proteome</keyword>
<name>A0A7C8FJW1_9MICO</name>
<evidence type="ECO:0000259" key="6">
    <source>
        <dbReference type="PROSITE" id="PS50977"/>
    </source>
</evidence>
<dbReference type="Gene3D" id="1.10.357.10">
    <property type="entry name" value="Tetracycline Repressor, domain 2"/>
    <property type="match status" value="1"/>
</dbReference>
<dbReference type="AlphaFoldDB" id="A0A7C8FJW1"/>
<proteinExistence type="predicted"/>
<dbReference type="InterPro" id="IPR001647">
    <property type="entry name" value="HTH_TetR"/>
</dbReference>
<sequence length="263" mass="29004">MTMMPAAPSAPHAAPPRPVGHRPSLQDTVRRQRCSASRRVRRQLTSKGSPEGSLQYSEKQKEPCMTQPNRRPGRPRDAELSDAIERAIVDIVTSGGASELSISGIVERAGTSRPAFYRRHPDLNAAILHVLQHRYPHVGTPDTGTLEGDLLVLQRAEIEMLNDPFFRRVLPHVMLAADDDEESRRYYVDHFVRPRRTQIGEVLAAAARRGEIPDEYDTNAVCDALIGLLLPVTMIPGGDTLGEDAVTRSVRVAMSIAREHAAA</sequence>
<evidence type="ECO:0000256" key="2">
    <source>
        <dbReference type="ARBA" id="ARBA00023125"/>
    </source>
</evidence>
<dbReference type="InterPro" id="IPR050109">
    <property type="entry name" value="HTH-type_TetR-like_transc_reg"/>
</dbReference>
<dbReference type="Pfam" id="PF16859">
    <property type="entry name" value="TetR_C_11"/>
    <property type="match status" value="1"/>
</dbReference>
<feature type="domain" description="HTH tetR-type" evidence="6">
    <location>
        <begin position="78"/>
        <end position="138"/>
    </location>
</feature>